<protein>
    <submittedName>
        <fullName evidence="8">Permease-like Protein of Inner Chloroplast Envelope</fullName>
    </submittedName>
</protein>
<dbReference type="OMA" id="VFQGYDC"/>
<evidence type="ECO:0000313" key="9">
    <source>
        <dbReference type="Proteomes" id="UP000054558"/>
    </source>
</evidence>
<dbReference type="GO" id="GO:0043190">
    <property type="term" value="C:ATP-binding cassette (ABC) transporter complex"/>
    <property type="evidence" value="ECO:0007669"/>
    <property type="project" value="InterPro"/>
</dbReference>
<gene>
    <name evidence="8" type="ORF">KFL_001100070</name>
</gene>
<keyword evidence="5 7" id="KW-1133">Transmembrane helix</keyword>
<feature type="transmembrane region" description="Helical" evidence="7">
    <location>
        <begin position="272"/>
        <end position="293"/>
    </location>
</feature>
<keyword evidence="3" id="KW-0813">Transport</keyword>
<keyword evidence="9" id="KW-1185">Reference proteome</keyword>
<keyword evidence="4 7" id="KW-0812">Transmembrane</keyword>
<dbReference type="NCBIfam" id="TIGR00056">
    <property type="entry name" value="MlaE family lipid ABC transporter permease subunit"/>
    <property type="match status" value="1"/>
</dbReference>
<dbReference type="InterPro" id="IPR030802">
    <property type="entry name" value="Permease_MalE"/>
</dbReference>
<dbReference type="Pfam" id="PF02405">
    <property type="entry name" value="MlaE"/>
    <property type="match status" value="1"/>
</dbReference>
<dbReference type="STRING" id="105231.A0A1Y1HW50"/>
<dbReference type="GO" id="GO:0005548">
    <property type="term" value="F:phospholipid transporter activity"/>
    <property type="evidence" value="ECO:0000318"/>
    <property type="project" value="GO_Central"/>
</dbReference>
<sequence length="340" mass="36074">MRMQLLLSQRCQSASSQSLPLNARKEGKGLFGGLKGRRRGLEARQRKDVRAAAISGEATTQGDNAAPVSKKSLLPVEVELSWKPPKWAWRALSAALILGQVASRVLRGKIHWKNTLEQLAEVGPGSLGVCLLTSSFVGMVFTIQFVREFARLGLTRSVGGVLALALSRELTPVVTAIILAGRVGSAFAAELGTMQVSEQTDTLRVLRTDPVDYLITPRVIACSIAMPCLTVFCFTVGMAASVLLADAVYSVSSNIILDSAARALSRWDLISTLIKSYIFGVIIAVISCAWGITTNGGAKGVGESTTSAVVISLVVIFIADFVLSFLFFQGAGDSLKAALG</sequence>
<comment type="similarity">
    <text evidence="2 7">Belongs to the MlaE permease family.</text>
</comment>
<organism evidence="8 9">
    <name type="scientific">Klebsormidium nitens</name>
    <name type="common">Green alga</name>
    <name type="synonym">Ulothrix nitens</name>
    <dbReference type="NCBI Taxonomy" id="105231"/>
    <lineage>
        <taxon>Eukaryota</taxon>
        <taxon>Viridiplantae</taxon>
        <taxon>Streptophyta</taxon>
        <taxon>Klebsormidiophyceae</taxon>
        <taxon>Klebsormidiales</taxon>
        <taxon>Klebsormidiaceae</taxon>
        <taxon>Klebsormidium</taxon>
    </lineage>
</organism>
<dbReference type="Proteomes" id="UP000054558">
    <property type="component" value="Unassembled WGS sequence"/>
</dbReference>
<proteinExistence type="inferred from homology"/>
<evidence type="ECO:0000313" key="8">
    <source>
        <dbReference type="EMBL" id="GAQ82393.1"/>
    </source>
</evidence>
<accession>A0A1Y1HW50</accession>
<evidence type="ECO:0000256" key="3">
    <source>
        <dbReference type="ARBA" id="ARBA00022448"/>
    </source>
</evidence>
<evidence type="ECO:0000256" key="5">
    <source>
        <dbReference type="ARBA" id="ARBA00022989"/>
    </source>
</evidence>
<evidence type="ECO:0000256" key="6">
    <source>
        <dbReference type="ARBA" id="ARBA00023136"/>
    </source>
</evidence>
<dbReference type="InterPro" id="IPR003453">
    <property type="entry name" value="ABC_MlaE_roteobac"/>
</dbReference>
<comment type="subcellular location">
    <subcellularLocation>
        <location evidence="1">Membrane</location>
        <topology evidence="1">Multi-pass membrane protein</topology>
    </subcellularLocation>
</comment>
<evidence type="ECO:0000256" key="7">
    <source>
        <dbReference type="RuleBase" id="RU362044"/>
    </source>
</evidence>
<name>A0A1Y1HW50_KLENI</name>
<evidence type="ECO:0000256" key="1">
    <source>
        <dbReference type="ARBA" id="ARBA00004141"/>
    </source>
</evidence>
<keyword evidence="6 7" id="KW-0472">Membrane</keyword>
<evidence type="ECO:0000256" key="2">
    <source>
        <dbReference type="ARBA" id="ARBA00007556"/>
    </source>
</evidence>
<dbReference type="EMBL" id="DF237059">
    <property type="protein sequence ID" value="GAQ82393.1"/>
    <property type="molecule type" value="Genomic_DNA"/>
</dbReference>
<feature type="transmembrane region" description="Helical" evidence="7">
    <location>
        <begin position="224"/>
        <end position="251"/>
    </location>
</feature>
<comment type="caution">
    <text evidence="7">Lacks conserved residue(s) required for the propagation of feature annotation.</text>
</comment>
<dbReference type="AlphaFoldDB" id="A0A1Y1HW50"/>
<evidence type="ECO:0000256" key="4">
    <source>
        <dbReference type="ARBA" id="ARBA00022692"/>
    </source>
</evidence>
<feature type="transmembrane region" description="Helical" evidence="7">
    <location>
        <begin position="305"/>
        <end position="328"/>
    </location>
</feature>
<dbReference type="PANTHER" id="PTHR30188">
    <property type="entry name" value="ABC TRANSPORTER PERMEASE PROTEIN-RELATED"/>
    <property type="match status" value="1"/>
</dbReference>
<dbReference type="OrthoDB" id="6500128at2759"/>
<reference evidence="8 9" key="1">
    <citation type="journal article" date="2014" name="Nat. Commun.">
        <title>Klebsormidium flaccidum genome reveals primary factors for plant terrestrial adaptation.</title>
        <authorList>
            <person name="Hori K."/>
            <person name="Maruyama F."/>
            <person name="Fujisawa T."/>
            <person name="Togashi T."/>
            <person name="Yamamoto N."/>
            <person name="Seo M."/>
            <person name="Sato S."/>
            <person name="Yamada T."/>
            <person name="Mori H."/>
            <person name="Tajima N."/>
            <person name="Moriyama T."/>
            <person name="Ikeuchi M."/>
            <person name="Watanabe M."/>
            <person name="Wada H."/>
            <person name="Kobayashi K."/>
            <person name="Saito M."/>
            <person name="Masuda T."/>
            <person name="Sasaki-Sekimoto Y."/>
            <person name="Mashiguchi K."/>
            <person name="Awai K."/>
            <person name="Shimojima M."/>
            <person name="Masuda S."/>
            <person name="Iwai M."/>
            <person name="Nobusawa T."/>
            <person name="Narise T."/>
            <person name="Kondo S."/>
            <person name="Saito H."/>
            <person name="Sato R."/>
            <person name="Murakawa M."/>
            <person name="Ihara Y."/>
            <person name="Oshima-Yamada Y."/>
            <person name="Ohtaka K."/>
            <person name="Satoh M."/>
            <person name="Sonobe K."/>
            <person name="Ishii M."/>
            <person name="Ohtani R."/>
            <person name="Kanamori-Sato M."/>
            <person name="Honoki R."/>
            <person name="Miyazaki D."/>
            <person name="Mochizuki H."/>
            <person name="Umetsu J."/>
            <person name="Higashi K."/>
            <person name="Shibata D."/>
            <person name="Kamiya Y."/>
            <person name="Sato N."/>
            <person name="Nakamura Y."/>
            <person name="Tabata S."/>
            <person name="Ida S."/>
            <person name="Kurokawa K."/>
            <person name="Ohta H."/>
        </authorList>
    </citation>
    <scope>NUCLEOTIDE SEQUENCE [LARGE SCALE GENOMIC DNA]</scope>
    <source>
        <strain evidence="8 9">NIES-2285</strain>
    </source>
</reference>
<dbReference type="PANTHER" id="PTHR30188:SF4">
    <property type="entry name" value="PROTEIN TRIGALACTOSYLDIACYLGLYCEROL 1, CHLOROPLASTIC"/>
    <property type="match status" value="1"/>
</dbReference>
<dbReference type="GO" id="GO:0015914">
    <property type="term" value="P:phospholipid transport"/>
    <property type="evidence" value="ECO:0000318"/>
    <property type="project" value="GO_Central"/>
</dbReference>